<comment type="caution">
    <text evidence="1">The sequence shown here is derived from an EMBL/GenBank/DDBJ whole genome shotgun (WGS) entry which is preliminary data.</text>
</comment>
<organism evidence="1 2">
    <name type="scientific">Kineococcus aurantiacus</name>
    <dbReference type="NCBI Taxonomy" id="37633"/>
    <lineage>
        <taxon>Bacteria</taxon>
        <taxon>Bacillati</taxon>
        <taxon>Actinomycetota</taxon>
        <taxon>Actinomycetes</taxon>
        <taxon>Kineosporiales</taxon>
        <taxon>Kineosporiaceae</taxon>
        <taxon>Kineococcus</taxon>
    </lineage>
</organism>
<dbReference type="InterPro" id="IPR040701">
    <property type="entry name" value="Bact_RF_family2"/>
</dbReference>
<dbReference type="InterPro" id="IPR029064">
    <property type="entry name" value="Ribosomal_eL30-like_sf"/>
</dbReference>
<dbReference type="EMBL" id="JACCBB010000001">
    <property type="protein sequence ID" value="NYD22742.1"/>
    <property type="molecule type" value="Genomic_DNA"/>
</dbReference>
<dbReference type="Proteomes" id="UP000521922">
    <property type="component" value="Unassembled WGS sequence"/>
</dbReference>
<keyword evidence="2" id="KW-1185">Reference proteome</keyword>
<dbReference type="Gene3D" id="3.30.420.60">
    <property type="entry name" value="eRF1 domain 2"/>
    <property type="match status" value="1"/>
</dbReference>
<evidence type="ECO:0000313" key="2">
    <source>
        <dbReference type="Proteomes" id="UP000521922"/>
    </source>
</evidence>
<evidence type="ECO:0000313" key="1">
    <source>
        <dbReference type="EMBL" id="NYD22742.1"/>
    </source>
</evidence>
<name>A0A7Y9DLE7_9ACTN</name>
<gene>
    <name evidence="1" type="ORF">BJ968_002282</name>
</gene>
<dbReference type="SUPFAM" id="SSF55315">
    <property type="entry name" value="L30e-like"/>
    <property type="match status" value="1"/>
</dbReference>
<dbReference type="RefSeq" id="WP_179751941.1">
    <property type="nucleotide sequence ID" value="NZ_BAAAGN010000009.1"/>
</dbReference>
<sequence length="376" mass="39496">MKLDWLKDVALDPGPHVSVYVDATRDRETGAHDIDLRWRDARAALAGQGAPEPALAALDSVATEPTGLGGPLGRAMVATASGLELDVVLPAPPVREEATTGPVAHLMPLVRSTADDVRYVLVELDRAGADITVARSDTVEAPRKQTVEGGHDLLHKVPGGGWAALRYQHAVQDSWDHNAAAVADELAAVVRAERPEVVLLTGDTKAAAALKDKAAPVVLDLLVEVQGGGRAAGTRERAFAANVAHALDEVRARRRQAVVDRFTQERGRQGLAVEGMGPVVAALRAGQVATLLLLDDPRAGGHLWAGPGPLEVATTTSDLHALGVQDVEEVRADAALVRALAASDAEIELVPRPEEDGEEPLLTMTDGIGALLRYAT</sequence>
<dbReference type="Gene3D" id="3.30.1330.30">
    <property type="match status" value="1"/>
</dbReference>
<dbReference type="AlphaFoldDB" id="A0A7Y9DLE7"/>
<proteinExistence type="predicted"/>
<dbReference type="InterPro" id="IPR042226">
    <property type="entry name" value="eFR1_2_sf"/>
</dbReference>
<reference evidence="1 2" key="1">
    <citation type="submission" date="2020-07" db="EMBL/GenBank/DDBJ databases">
        <title>Sequencing the genomes of 1000 actinobacteria strains.</title>
        <authorList>
            <person name="Klenk H.-P."/>
        </authorList>
    </citation>
    <scope>NUCLEOTIDE SEQUENCE [LARGE SCALE GENOMIC DNA]</scope>
    <source>
        <strain evidence="1 2">DSM 7487</strain>
    </source>
</reference>
<dbReference type="Pfam" id="PF18844">
    <property type="entry name" value="baeRF_family2"/>
    <property type="match status" value="1"/>
</dbReference>
<accession>A0A7Y9DLE7</accession>
<protein>
    <submittedName>
        <fullName evidence="1">Peptide subunit release factor 1 (ERF1)</fullName>
    </submittedName>
</protein>